<name>A0ABN6REM9_9DEIO</name>
<evidence type="ECO:0000313" key="2">
    <source>
        <dbReference type="Proteomes" id="UP001064971"/>
    </source>
</evidence>
<dbReference type="Proteomes" id="UP001064971">
    <property type="component" value="Chromosome"/>
</dbReference>
<organism evidence="1 2">
    <name type="scientific">Deinococcus aetherius</name>
    <dbReference type="NCBI Taxonomy" id="200252"/>
    <lineage>
        <taxon>Bacteria</taxon>
        <taxon>Thermotogati</taxon>
        <taxon>Deinococcota</taxon>
        <taxon>Deinococci</taxon>
        <taxon>Deinococcales</taxon>
        <taxon>Deinococcaceae</taxon>
        <taxon>Deinococcus</taxon>
    </lineage>
</organism>
<evidence type="ECO:0008006" key="3">
    <source>
        <dbReference type="Google" id="ProtNLM"/>
    </source>
</evidence>
<sequence>MLAVTSCGVIPTPPVALPDVTLDLPASAAAQGRVIYLRQDALAGASLPSALQRLSLTGRATYRANGGTLRQVGVYVRSSLNDLPGTCTSLGAVVACEAAGEAAQAVGTLPLTPGVGVNFALSGAALDTAARGGHGYFGVRAVEGDSLAGEQVGLTDLQARARF</sequence>
<protein>
    <recommendedName>
        <fullName evidence="3">Lipoprotein</fullName>
    </recommendedName>
</protein>
<accession>A0ABN6REM9</accession>
<evidence type="ECO:0000313" key="1">
    <source>
        <dbReference type="EMBL" id="BDP41830.1"/>
    </source>
</evidence>
<reference evidence="1" key="1">
    <citation type="submission" date="2022-07" db="EMBL/GenBank/DDBJ databases">
        <title>Complete Genome Sequence of the Radioresistant Bacterium Deinococcus aetherius ST0316, Isolated from the Air Dust collected in Lower Stratosphere above Japan.</title>
        <authorList>
            <person name="Satoh K."/>
            <person name="Hagiwara K."/>
            <person name="Katsumata K."/>
            <person name="Kubo A."/>
            <person name="Yokobori S."/>
            <person name="Yamagishi A."/>
            <person name="Oono Y."/>
            <person name="Narumi I."/>
        </authorList>
    </citation>
    <scope>NUCLEOTIDE SEQUENCE</scope>
    <source>
        <strain evidence="1">ST0316</strain>
    </source>
</reference>
<proteinExistence type="predicted"/>
<gene>
    <name evidence="1" type="ORF">DAETH_17990</name>
</gene>
<dbReference type="EMBL" id="AP026560">
    <property type="protein sequence ID" value="BDP41830.1"/>
    <property type="molecule type" value="Genomic_DNA"/>
</dbReference>
<keyword evidence="2" id="KW-1185">Reference proteome</keyword>